<feature type="transmembrane region" description="Helical" evidence="3">
    <location>
        <begin position="7"/>
        <end position="28"/>
    </location>
</feature>
<keyword evidence="3" id="KW-1133">Transmembrane helix</keyword>
<keyword evidence="3" id="KW-0812">Transmembrane</keyword>
<dbReference type="OrthoDB" id="2840666at2"/>
<keyword evidence="6" id="KW-1185">Reference proteome</keyword>
<dbReference type="Gene3D" id="3.90.1210.10">
    <property type="entry name" value="Antifreeze-like/N-acetylneuraminic acid synthase C-terminal domain"/>
    <property type="match status" value="1"/>
</dbReference>
<evidence type="ECO:0000313" key="6">
    <source>
        <dbReference type="Proteomes" id="UP000310636"/>
    </source>
</evidence>
<protein>
    <recommendedName>
        <fullName evidence="4">SAF domain-containing protein</fullName>
    </recommendedName>
</protein>
<name>A0A4S4BIE0_9BACL</name>
<dbReference type="AlphaFoldDB" id="A0A4S4BIE0"/>
<dbReference type="InterPro" id="IPR013974">
    <property type="entry name" value="SAF"/>
</dbReference>
<feature type="compositionally biased region" description="Polar residues" evidence="2">
    <location>
        <begin position="295"/>
        <end position="320"/>
    </location>
</feature>
<evidence type="ECO:0000313" key="5">
    <source>
        <dbReference type="EMBL" id="THF74381.1"/>
    </source>
</evidence>
<dbReference type="SMART" id="SM00858">
    <property type="entry name" value="SAF"/>
    <property type="match status" value="1"/>
</dbReference>
<dbReference type="Pfam" id="PF08666">
    <property type="entry name" value="SAF"/>
    <property type="match status" value="1"/>
</dbReference>
<accession>A0A4S4BIE0</accession>
<feature type="coiled-coil region" evidence="1">
    <location>
        <begin position="28"/>
        <end position="55"/>
    </location>
</feature>
<reference evidence="5 6" key="1">
    <citation type="submission" date="2019-04" db="EMBL/GenBank/DDBJ databases">
        <title>Cohnella sp. nov. isolated from preserved vegetables.</title>
        <authorList>
            <person name="Lin S.-Y."/>
            <person name="Hung M.-H."/>
            <person name="Young C.-C."/>
        </authorList>
    </citation>
    <scope>NUCLEOTIDE SEQUENCE [LARGE SCALE GENOMIC DNA]</scope>
    <source>
        <strain evidence="5 6">CC-MHH1044</strain>
    </source>
</reference>
<evidence type="ECO:0000256" key="2">
    <source>
        <dbReference type="SAM" id="MobiDB-lite"/>
    </source>
</evidence>
<dbReference type="EMBL" id="SSOB01000041">
    <property type="protein sequence ID" value="THF74381.1"/>
    <property type="molecule type" value="Genomic_DNA"/>
</dbReference>
<dbReference type="CDD" id="cd11614">
    <property type="entry name" value="SAF_CpaB_FlgA_like"/>
    <property type="match status" value="1"/>
</dbReference>
<evidence type="ECO:0000256" key="3">
    <source>
        <dbReference type="SAM" id="Phobius"/>
    </source>
</evidence>
<gene>
    <name evidence="5" type="ORF">E6C55_25395</name>
</gene>
<feature type="region of interest" description="Disordered" evidence="2">
    <location>
        <begin position="295"/>
        <end position="372"/>
    </location>
</feature>
<feature type="compositionally biased region" description="Low complexity" evidence="2">
    <location>
        <begin position="341"/>
        <end position="353"/>
    </location>
</feature>
<sequence>MYRHRKWIVMIAIGIGFLLLVAALSFYMRQQTAQKRELREQLEEQTRAVQTMEHVAKKRVLVLTHALSSGTMIRDTDVAIAEVPEAQAALDSLSEKSAAVGKTVKIDLPQRMTLTASMLADGQPLASDVREQEFNVIQLPTNLKKGQYVDVRIGFPTGEDFIVLSKKRVRDLSGTIVWYDMNESEILLVSSAIIDAYLQGARLYALPYIEPGMQQAAVANYPANTKVLDLMERDPNLLETAKTELARQLRATLNDNLKAMSKADKQQVISGNTTVQQQLQNERVMTEQNNGFVNQSAQQPVNVGSTNSSGVPDSTDSSTARSEKPPANLQGDDTTTGNLAPDTPDVSDSSDVTQNSNADDRLQDVFEQSDAG</sequence>
<organism evidence="5 6">
    <name type="scientific">Cohnella fermenti</name>
    <dbReference type="NCBI Taxonomy" id="2565925"/>
    <lineage>
        <taxon>Bacteria</taxon>
        <taxon>Bacillati</taxon>
        <taxon>Bacillota</taxon>
        <taxon>Bacilli</taxon>
        <taxon>Bacillales</taxon>
        <taxon>Paenibacillaceae</taxon>
        <taxon>Cohnella</taxon>
    </lineage>
</organism>
<keyword evidence="1" id="KW-0175">Coiled coil</keyword>
<evidence type="ECO:0000259" key="4">
    <source>
        <dbReference type="SMART" id="SM00858"/>
    </source>
</evidence>
<dbReference type="RefSeq" id="WP_136372636.1">
    <property type="nucleotide sequence ID" value="NZ_SSOB01000041.1"/>
</dbReference>
<proteinExistence type="predicted"/>
<feature type="domain" description="SAF" evidence="4">
    <location>
        <begin position="58"/>
        <end position="120"/>
    </location>
</feature>
<comment type="caution">
    <text evidence="5">The sequence shown here is derived from an EMBL/GenBank/DDBJ whole genome shotgun (WGS) entry which is preliminary data.</text>
</comment>
<dbReference type="Proteomes" id="UP000310636">
    <property type="component" value="Unassembled WGS sequence"/>
</dbReference>
<keyword evidence="3" id="KW-0472">Membrane</keyword>
<evidence type="ECO:0000256" key="1">
    <source>
        <dbReference type="SAM" id="Coils"/>
    </source>
</evidence>